<feature type="compositionally biased region" description="Basic and acidic residues" evidence="1">
    <location>
        <begin position="1"/>
        <end position="14"/>
    </location>
</feature>
<dbReference type="RefSeq" id="WP_131144855.1">
    <property type="nucleotide sequence ID" value="NZ_BMWV01000002.1"/>
</dbReference>
<evidence type="ECO:0000313" key="2">
    <source>
        <dbReference type="EMBL" id="GGY31117.1"/>
    </source>
</evidence>
<dbReference type="Proteomes" id="UP000628442">
    <property type="component" value="Unassembled WGS sequence"/>
</dbReference>
<reference evidence="2" key="3">
    <citation type="submission" date="2022-12" db="EMBL/GenBank/DDBJ databases">
        <authorList>
            <person name="Sun Q."/>
            <person name="Kim S."/>
        </authorList>
    </citation>
    <scope>NUCLEOTIDE SEQUENCE</scope>
    <source>
        <strain evidence="2">KCTC 12343</strain>
    </source>
</reference>
<dbReference type="AlphaFoldDB" id="A0A411WVF0"/>
<dbReference type="Proteomes" id="UP000292307">
    <property type="component" value="Chromosome"/>
</dbReference>
<feature type="compositionally biased region" description="Low complexity" evidence="1">
    <location>
        <begin position="343"/>
        <end position="356"/>
    </location>
</feature>
<dbReference type="OrthoDB" id="5523335at2"/>
<protein>
    <submittedName>
        <fullName evidence="3">DUF349 domain-containing protein</fullName>
    </submittedName>
</protein>
<dbReference type="EMBL" id="CP036401">
    <property type="protein sequence ID" value="QBI00724.1"/>
    <property type="molecule type" value="Genomic_DNA"/>
</dbReference>
<dbReference type="InterPro" id="IPR007139">
    <property type="entry name" value="DUF349"/>
</dbReference>
<sequence length="905" mass="96739">MFEFLFKRPGDKGTESQAAQGQHAEAGRGDKGGGQGNGPAAKGGPQGGADGKEARRAEQAALARSLAGDEAAAVALILQSEFADVRLAAAEHVVSQAALEQVQAAVRNTDRRVAKLMQGRLDAIRHRQMEQRQAEATIAQAQRLLQEEKLAPNQVADLDRLWKVIDAPPQLAAEFDRLRAALRARLEAQVDLQRATIDALAALRKLAAAPAGEDSMQELERLAAEHAARLAGPEHGTLPRHLLTDVEAALEAARAALARVAAAAEPPAPATPAPAGPAAQQEEGQAMAPDSGNQQKSGTAPAGATAQGGTEDQPDATAQGGGNEQDSKAASEANSQAQGGPGAAVDGQPAQPGAAPARPPKEKKVTPADREANERFMALVEAMDAALAQGQLHTAAEHDKTLKDSKTGRLTAQQSERLAHVRAEYKRLSAWARWGGNVSREELVHAVEELPAQNLPMSELARKVSAMRERWKALDSVSGAAPKSLWEKFDAACTAAYAPAAAHFRHLADERHANAAKAQAMVDEVNALVADSPATREDWRGLASASQRLRQAWSRLGTIDRKDKKRLDTAFGKAMETLMAPLEEQRAIEVARREQLIEEVYKLDPADRHTVDTLRGLQEAWQGHAKALPLERRQEQALWQKFRSACDTIFAKRKESAHAADHERKAHLHAREAICAQLEAFAPEGDDKARQGAIGKALRDAAAAWHASGPVPRAAEARIEGRYRAAVAKLQGEADAVRKRAGTAQANALRDKLRLVQALEHAVAAPGPVDSEEWKGRWAALPALPAEHERTLHGRFHAALQAAAADAGARGAYAGTLEANRSRLLAEVLRQEIVAGIDSGPEFARDRLKMQVEVLQDSLKSGQKSGAAGSQAAQFVQLCALPALLDDRTASRIEALFRRIGAEGR</sequence>
<dbReference type="Pfam" id="PF03993">
    <property type="entry name" value="DUF349"/>
    <property type="match status" value="2"/>
</dbReference>
<organism evidence="2 5">
    <name type="scientific">Pseudoduganella albidiflava</name>
    <dbReference type="NCBI Taxonomy" id="321983"/>
    <lineage>
        <taxon>Bacteria</taxon>
        <taxon>Pseudomonadati</taxon>
        <taxon>Pseudomonadota</taxon>
        <taxon>Betaproteobacteria</taxon>
        <taxon>Burkholderiales</taxon>
        <taxon>Oxalobacteraceae</taxon>
        <taxon>Telluria group</taxon>
        <taxon>Pseudoduganella</taxon>
    </lineage>
</organism>
<evidence type="ECO:0000256" key="1">
    <source>
        <dbReference type="SAM" id="MobiDB-lite"/>
    </source>
</evidence>
<evidence type="ECO:0000313" key="3">
    <source>
        <dbReference type="EMBL" id="QBI00724.1"/>
    </source>
</evidence>
<name>A0A411WVF0_9BURK</name>
<proteinExistence type="predicted"/>
<accession>A0A411WVF0</accession>
<keyword evidence="4" id="KW-1185">Reference proteome</keyword>
<evidence type="ECO:0000313" key="4">
    <source>
        <dbReference type="Proteomes" id="UP000292307"/>
    </source>
</evidence>
<feature type="compositionally biased region" description="Low complexity" evidence="1">
    <location>
        <begin position="276"/>
        <end position="289"/>
    </location>
</feature>
<evidence type="ECO:0000313" key="5">
    <source>
        <dbReference type="Proteomes" id="UP000628442"/>
    </source>
</evidence>
<feature type="region of interest" description="Disordered" evidence="1">
    <location>
        <begin position="1"/>
        <end position="56"/>
    </location>
</feature>
<feature type="compositionally biased region" description="Low complexity" evidence="1">
    <location>
        <begin position="298"/>
        <end position="310"/>
    </location>
</feature>
<gene>
    <name evidence="3" type="ORF">EYF70_07560</name>
    <name evidence="2" type="ORF">GCM10007387_11350</name>
</gene>
<dbReference type="EMBL" id="BMWV01000002">
    <property type="protein sequence ID" value="GGY31117.1"/>
    <property type="molecule type" value="Genomic_DNA"/>
</dbReference>
<feature type="compositionally biased region" description="Basic and acidic residues" evidence="1">
    <location>
        <begin position="359"/>
        <end position="369"/>
    </location>
</feature>
<feature type="compositionally biased region" description="Pro residues" evidence="1">
    <location>
        <begin position="266"/>
        <end position="275"/>
    </location>
</feature>
<reference evidence="3 4" key="2">
    <citation type="submission" date="2019-02" db="EMBL/GenBank/DDBJ databases">
        <title>Draft Genome Sequences of Six Type Strains of the Genus Massilia.</title>
        <authorList>
            <person name="Miess H."/>
            <person name="Frediansyhah A."/>
            <person name="Gross H."/>
        </authorList>
    </citation>
    <scope>NUCLEOTIDE SEQUENCE [LARGE SCALE GENOMIC DNA]</scope>
    <source>
        <strain evidence="3 4">DSM 17472</strain>
    </source>
</reference>
<reference evidence="2" key="1">
    <citation type="journal article" date="2014" name="Int. J. Syst. Evol. Microbiol.">
        <title>Complete genome sequence of Corynebacterium casei LMG S-19264T (=DSM 44701T), isolated from a smear-ripened cheese.</title>
        <authorList>
            <consortium name="US DOE Joint Genome Institute (JGI-PGF)"/>
            <person name="Walter F."/>
            <person name="Albersmeier A."/>
            <person name="Kalinowski J."/>
            <person name="Ruckert C."/>
        </authorList>
    </citation>
    <scope>NUCLEOTIDE SEQUENCE</scope>
    <source>
        <strain evidence="2">KCTC 12343</strain>
    </source>
</reference>
<feature type="region of interest" description="Disordered" evidence="1">
    <location>
        <begin position="263"/>
        <end position="369"/>
    </location>
</feature>